<dbReference type="OrthoDB" id="9774737at2"/>
<dbReference type="InterPro" id="IPR017438">
    <property type="entry name" value="ATP-NAD_kinase_N"/>
</dbReference>
<evidence type="ECO:0000256" key="1">
    <source>
        <dbReference type="ARBA" id="ARBA00022679"/>
    </source>
</evidence>
<dbReference type="PANTHER" id="PTHR20275">
    <property type="entry name" value="NAD KINASE"/>
    <property type="match status" value="1"/>
</dbReference>
<dbReference type="GO" id="GO:0051287">
    <property type="term" value="F:NAD binding"/>
    <property type="evidence" value="ECO:0007669"/>
    <property type="project" value="UniProtKB-ARBA"/>
</dbReference>
<protein>
    <recommendedName>
        <fullName evidence="6">NAD kinase</fullName>
        <ecNumber evidence="6">2.7.1.23</ecNumber>
    </recommendedName>
    <alternativeName>
        <fullName evidence="6">ATP-dependent NAD kinase</fullName>
    </alternativeName>
</protein>
<keyword evidence="1 6" id="KW-0808">Transferase</keyword>
<comment type="cofactor">
    <cofactor evidence="6">
        <name>a divalent metal cation</name>
        <dbReference type="ChEBI" id="CHEBI:60240"/>
    </cofactor>
</comment>
<dbReference type="NCBIfam" id="NF002306">
    <property type="entry name" value="PRK01231.1"/>
    <property type="match status" value="1"/>
</dbReference>
<keyword evidence="4 6" id="KW-0520">NAD</keyword>
<dbReference type="PANTHER" id="PTHR20275:SF0">
    <property type="entry name" value="NAD KINASE"/>
    <property type="match status" value="1"/>
</dbReference>
<reference evidence="7 8" key="1">
    <citation type="submission" date="2019-03" db="EMBL/GenBank/DDBJ databases">
        <title>The genome sequence of Nitrosococcus wardiae strain D1FHST reveals the archetypal metabolic capacity of ammonia-oxidizing Gammaproteobacteria.</title>
        <authorList>
            <person name="Wang L."/>
            <person name="Lim C.K."/>
            <person name="Hanson T.E."/>
            <person name="Dang H."/>
            <person name="Klotz M.G."/>
        </authorList>
    </citation>
    <scope>NUCLEOTIDE SEQUENCE [LARGE SCALE GENOMIC DNA]</scope>
    <source>
        <strain evidence="7 8">D1FHS</strain>
    </source>
</reference>
<keyword evidence="6" id="KW-0547">Nucleotide-binding</keyword>
<evidence type="ECO:0000256" key="3">
    <source>
        <dbReference type="ARBA" id="ARBA00022857"/>
    </source>
</evidence>
<dbReference type="InterPro" id="IPR017437">
    <property type="entry name" value="ATP-NAD_kinase_PpnK-typ_C"/>
</dbReference>
<feature type="binding site" evidence="6">
    <location>
        <begin position="73"/>
        <end position="74"/>
    </location>
    <ligand>
        <name>NAD(+)</name>
        <dbReference type="ChEBI" id="CHEBI:57540"/>
    </ligand>
</feature>
<evidence type="ECO:0000313" key="7">
    <source>
        <dbReference type="EMBL" id="QBQ56314.1"/>
    </source>
</evidence>
<dbReference type="RefSeq" id="WP_134359559.1">
    <property type="nucleotide sequence ID" value="NZ_CP038033.1"/>
</dbReference>
<name>A0A4P7C3Y4_9GAMM</name>
<dbReference type="GO" id="GO:0019674">
    <property type="term" value="P:NAD+ metabolic process"/>
    <property type="evidence" value="ECO:0007669"/>
    <property type="project" value="InterPro"/>
</dbReference>
<keyword evidence="3 6" id="KW-0521">NADP</keyword>
<organism evidence="7 8">
    <name type="scientific">Nitrosococcus wardiae</name>
    <dbReference type="NCBI Taxonomy" id="1814290"/>
    <lineage>
        <taxon>Bacteria</taxon>
        <taxon>Pseudomonadati</taxon>
        <taxon>Pseudomonadota</taxon>
        <taxon>Gammaproteobacteria</taxon>
        <taxon>Chromatiales</taxon>
        <taxon>Chromatiaceae</taxon>
        <taxon>Nitrosococcus</taxon>
    </lineage>
</organism>
<evidence type="ECO:0000313" key="8">
    <source>
        <dbReference type="Proteomes" id="UP000294325"/>
    </source>
</evidence>
<dbReference type="SUPFAM" id="SSF111331">
    <property type="entry name" value="NAD kinase/diacylglycerol kinase-like"/>
    <property type="match status" value="1"/>
</dbReference>
<dbReference type="EMBL" id="CP038033">
    <property type="protein sequence ID" value="QBQ56314.1"/>
    <property type="molecule type" value="Genomic_DNA"/>
</dbReference>
<feature type="binding site" evidence="6">
    <location>
        <position position="175"/>
    </location>
    <ligand>
        <name>NAD(+)</name>
        <dbReference type="ChEBI" id="CHEBI:57540"/>
    </ligand>
</feature>
<keyword evidence="6" id="KW-0963">Cytoplasm</keyword>
<feature type="binding site" evidence="6">
    <location>
        <begin position="147"/>
        <end position="148"/>
    </location>
    <ligand>
        <name>NAD(+)</name>
        <dbReference type="ChEBI" id="CHEBI:57540"/>
    </ligand>
</feature>
<evidence type="ECO:0000256" key="2">
    <source>
        <dbReference type="ARBA" id="ARBA00022777"/>
    </source>
</evidence>
<dbReference type="Proteomes" id="UP000294325">
    <property type="component" value="Chromosome"/>
</dbReference>
<sequence>MAKPFKTIGLIGKQKDPRIAESLQQVADFLVAKGLELVIDQDTAALFPSQHWQAVPRHELGQHCDLAIVVGGDGTLLHAARNLADSGIPLLGIKLGRLGFLADVLPETLDTDLAQVLEGKFREEERFLIQAELEREGKSYLIGTALNDVTMHIREVVRLIEFETYINGRFLNSQRSDGLVVATPTGSTAYALSAGGPILDVNLNAMVLVSICSHALSNRPLVIDADSVVEIVVSEHNTTPGQASCDGQPGIALEMGDKVKIYKRPGRVRLIHPAAHDHYSILRAKLHWGRKLE</sequence>
<dbReference type="GO" id="GO:0005737">
    <property type="term" value="C:cytoplasm"/>
    <property type="evidence" value="ECO:0007669"/>
    <property type="project" value="UniProtKB-SubCell"/>
</dbReference>
<comment type="subcellular location">
    <subcellularLocation>
        <location evidence="6">Cytoplasm</location>
    </subcellularLocation>
</comment>
<dbReference type="GO" id="GO:0003951">
    <property type="term" value="F:NAD+ kinase activity"/>
    <property type="evidence" value="ECO:0007669"/>
    <property type="project" value="UniProtKB-UniRule"/>
</dbReference>
<dbReference type="GO" id="GO:0046872">
    <property type="term" value="F:metal ion binding"/>
    <property type="evidence" value="ECO:0007669"/>
    <property type="project" value="UniProtKB-UniRule"/>
</dbReference>
<comment type="catalytic activity">
    <reaction evidence="5 6">
        <text>NAD(+) + ATP = ADP + NADP(+) + H(+)</text>
        <dbReference type="Rhea" id="RHEA:18629"/>
        <dbReference type="ChEBI" id="CHEBI:15378"/>
        <dbReference type="ChEBI" id="CHEBI:30616"/>
        <dbReference type="ChEBI" id="CHEBI:57540"/>
        <dbReference type="ChEBI" id="CHEBI:58349"/>
        <dbReference type="ChEBI" id="CHEBI:456216"/>
        <dbReference type="EC" id="2.7.1.23"/>
    </reaction>
</comment>
<dbReference type="AlphaFoldDB" id="A0A4P7C3Y4"/>
<dbReference type="Gene3D" id="3.40.50.10330">
    <property type="entry name" value="Probable inorganic polyphosphate/atp-NAD kinase, domain 1"/>
    <property type="match status" value="1"/>
</dbReference>
<dbReference type="KEGG" id="nwr:E3U44_18800"/>
<keyword evidence="8" id="KW-1185">Reference proteome</keyword>
<feature type="binding site" evidence="6">
    <location>
        <position position="248"/>
    </location>
    <ligand>
        <name>NAD(+)</name>
        <dbReference type="ChEBI" id="CHEBI:57540"/>
    </ligand>
</feature>
<feature type="binding site" evidence="6">
    <location>
        <begin position="188"/>
        <end position="193"/>
    </location>
    <ligand>
        <name>NAD(+)</name>
        <dbReference type="ChEBI" id="CHEBI:57540"/>
    </ligand>
</feature>
<feature type="active site" description="Proton acceptor" evidence="6">
    <location>
        <position position="73"/>
    </location>
</feature>
<dbReference type="GO" id="GO:0006741">
    <property type="term" value="P:NADP+ biosynthetic process"/>
    <property type="evidence" value="ECO:0007669"/>
    <property type="project" value="UniProtKB-UniRule"/>
</dbReference>
<dbReference type="InterPro" id="IPR002504">
    <property type="entry name" value="NADK"/>
</dbReference>
<accession>A0A4P7C3Y4</accession>
<proteinExistence type="inferred from homology"/>
<keyword evidence="2 6" id="KW-0418">Kinase</keyword>
<feature type="binding site" evidence="6">
    <location>
        <position position="78"/>
    </location>
    <ligand>
        <name>NAD(+)</name>
        <dbReference type="ChEBI" id="CHEBI:57540"/>
    </ligand>
</feature>
<dbReference type="Pfam" id="PF20143">
    <property type="entry name" value="NAD_kinase_C"/>
    <property type="match status" value="1"/>
</dbReference>
<keyword evidence="6" id="KW-0067">ATP-binding</keyword>
<gene>
    <name evidence="6" type="primary">nadK</name>
    <name evidence="7" type="ORF">E3U44_18800</name>
</gene>
<evidence type="ECO:0000256" key="5">
    <source>
        <dbReference type="ARBA" id="ARBA00047925"/>
    </source>
</evidence>
<dbReference type="EC" id="2.7.1.23" evidence="6"/>
<feature type="binding site" evidence="6">
    <location>
        <position position="158"/>
    </location>
    <ligand>
        <name>NAD(+)</name>
        <dbReference type="ChEBI" id="CHEBI:57540"/>
    </ligand>
</feature>
<dbReference type="GO" id="GO:0005524">
    <property type="term" value="F:ATP binding"/>
    <property type="evidence" value="ECO:0007669"/>
    <property type="project" value="UniProtKB-KW"/>
</dbReference>
<evidence type="ECO:0000256" key="6">
    <source>
        <dbReference type="HAMAP-Rule" id="MF_00361"/>
    </source>
</evidence>
<comment type="similarity">
    <text evidence="6">Belongs to the NAD kinase family.</text>
</comment>
<dbReference type="InterPro" id="IPR016064">
    <property type="entry name" value="NAD/diacylglycerol_kinase_sf"/>
</dbReference>
<dbReference type="Pfam" id="PF01513">
    <property type="entry name" value="NAD_kinase"/>
    <property type="match status" value="1"/>
</dbReference>
<dbReference type="Gene3D" id="2.60.200.30">
    <property type="entry name" value="Probable inorganic polyphosphate/atp-NAD kinase, domain 2"/>
    <property type="match status" value="1"/>
</dbReference>
<dbReference type="HAMAP" id="MF_00361">
    <property type="entry name" value="NAD_kinase"/>
    <property type="match status" value="1"/>
</dbReference>
<comment type="function">
    <text evidence="6">Involved in the regulation of the intracellular balance of NAD and NADP, and is a key enzyme in the biosynthesis of NADP. Catalyzes specifically the phosphorylation on 2'-hydroxyl of the adenosine moiety of NAD to yield NADP.</text>
</comment>
<feature type="binding site" evidence="6">
    <location>
        <position position="177"/>
    </location>
    <ligand>
        <name>NAD(+)</name>
        <dbReference type="ChEBI" id="CHEBI:57540"/>
    </ligand>
</feature>
<evidence type="ECO:0000256" key="4">
    <source>
        <dbReference type="ARBA" id="ARBA00023027"/>
    </source>
</evidence>
<comment type="caution">
    <text evidence="6">Lacks conserved residue(s) required for the propagation of feature annotation.</text>
</comment>